<keyword evidence="2" id="KW-0732">Signal</keyword>
<evidence type="ECO:0008006" key="5">
    <source>
        <dbReference type="Google" id="ProtNLM"/>
    </source>
</evidence>
<organism evidence="3 4">
    <name type="scientific">Urbifossiella limnaea</name>
    <dbReference type="NCBI Taxonomy" id="2528023"/>
    <lineage>
        <taxon>Bacteria</taxon>
        <taxon>Pseudomonadati</taxon>
        <taxon>Planctomycetota</taxon>
        <taxon>Planctomycetia</taxon>
        <taxon>Gemmatales</taxon>
        <taxon>Gemmataceae</taxon>
        <taxon>Urbifossiella</taxon>
    </lineage>
</organism>
<feature type="compositionally biased region" description="Polar residues" evidence="1">
    <location>
        <begin position="198"/>
        <end position="224"/>
    </location>
</feature>
<feature type="chain" id="PRO_5022049133" description="Tetratricopeptide repeat protein" evidence="2">
    <location>
        <begin position="20"/>
        <end position="282"/>
    </location>
</feature>
<proteinExistence type="predicted"/>
<feature type="compositionally biased region" description="Basic and acidic residues" evidence="1">
    <location>
        <begin position="185"/>
        <end position="197"/>
    </location>
</feature>
<dbReference type="SUPFAM" id="SSF48452">
    <property type="entry name" value="TPR-like"/>
    <property type="match status" value="1"/>
</dbReference>
<protein>
    <recommendedName>
        <fullName evidence="5">Tetratricopeptide repeat protein</fullName>
    </recommendedName>
</protein>
<feature type="signal peptide" evidence="2">
    <location>
        <begin position="1"/>
        <end position="19"/>
    </location>
</feature>
<dbReference type="Proteomes" id="UP000319576">
    <property type="component" value="Chromosome"/>
</dbReference>
<dbReference type="EMBL" id="CP036273">
    <property type="protein sequence ID" value="QDU18672.1"/>
    <property type="molecule type" value="Genomic_DNA"/>
</dbReference>
<dbReference type="OrthoDB" id="282147at2"/>
<reference evidence="3 4" key="1">
    <citation type="submission" date="2019-02" db="EMBL/GenBank/DDBJ databases">
        <title>Deep-cultivation of Planctomycetes and their phenomic and genomic characterization uncovers novel biology.</title>
        <authorList>
            <person name="Wiegand S."/>
            <person name="Jogler M."/>
            <person name="Boedeker C."/>
            <person name="Pinto D."/>
            <person name="Vollmers J."/>
            <person name="Rivas-Marin E."/>
            <person name="Kohn T."/>
            <person name="Peeters S.H."/>
            <person name="Heuer A."/>
            <person name="Rast P."/>
            <person name="Oberbeckmann S."/>
            <person name="Bunk B."/>
            <person name="Jeske O."/>
            <person name="Meyerdierks A."/>
            <person name="Storesund J.E."/>
            <person name="Kallscheuer N."/>
            <person name="Luecker S."/>
            <person name="Lage O.M."/>
            <person name="Pohl T."/>
            <person name="Merkel B.J."/>
            <person name="Hornburger P."/>
            <person name="Mueller R.-W."/>
            <person name="Bruemmer F."/>
            <person name="Labrenz M."/>
            <person name="Spormann A.M."/>
            <person name="Op den Camp H."/>
            <person name="Overmann J."/>
            <person name="Amann R."/>
            <person name="Jetten M.S.M."/>
            <person name="Mascher T."/>
            <person name="Medema M.H."/>
            <person name="Devos D.P."/>
            <person name="Kaster A.-K."/>
            <person name="Ovreas L."/>
            <person name="Rohde M."/>
            <person name="Galperin M.Y."/>
            <person name="Jogler C."/>
        </authorList>
    </citation>
    <scope>NUCLEOTIDE SEQUENCE [LARGE SCALE GENOMIC DNA]</scope>
    <source>
        <strain evidence="3 4">ETA_A1</strain>
    </source>
</reference>
<evidence type="ECO:0000256" key="1">
    <source>
        <dbReference type="SAM" id="MobiDB-lite"/>
    </source>
</evidence>
<dbReference type="KEGG" id="uli:ETAA1_05650"/>
<keyword evidence="4" id="KW-1185">Reference proteome</keyword>
<dbReference type="AlphaFoldDB" id="A0A517XMF5"/>
<evidence type="ECO:0000256" key="2">
    <source>
        <dbReference type="SAM" id="SignalP"/>
    </source>
</evidence>
<gene>
    <name evidence="3" type="ORF">ETAA1_05650</name>
</gene>
<dbReference type="InterPro" id="IPR011990">
    <property type="entry name" value="TPR-like_helical_dom_sf"/>
</dbReference>
<dbReference type="RefSeq" id="WP_145234112.1">
    <property type="nucleotide sequence ID" value="NZ_CP036273.1"/>
</dbReference>
<evidence type="ECO:0000313" key="3">
    <source>
        <dbReference type="EMBL" id="QDU18672.1"/>
    </source>
</evidence>
<feature type="region of interest" description="Disordered" evidence="1">
    <location>
        <begin position="156"/>
        <end position="258"/>
    </location>
</feature>
<feature type="compositionally biased region" description="Basic and acidic residues" evidence="1">
    <location>
        <begin position="239"/>
        <end position="258"/>
    </location>
</feature>
<accession>A0A517XMF5</accession>
<dbReference type="Gene3D" id="1.25.40.10">
    <property type="entry name" value="Tetratricopeptide repeat domain"/>
    <property type="match status" value="1"/>
</dbReference>
<evidence type="ECO:0000313" key="4">
    <source>
        <dbReference type="Proteomes" id="UP000319576"/>
    </source>
</evidence>
<name>A0A517XMF5_9BACT</name>
<sequence precursor="true">MTRRLPIAAGLFAAAVAVAAGQPADDLVRRANAVMLAGDPAAADPLYAAAAERTADPGLVAYNTAAVRAAQGRFYDAEVLYARALDDRDCPPTRAARAWYNRGVCLLKRGGDAAVYRSAVACLERCRESPGADDPLKADARRLIELAKLLWAEAARKAPRPESPNAPTPEDLQQPPPPQTAGSEPETRHDQAGKDGSTDTSNTKQTKPAGVQPTQEPGSKSEQPTAGVGPQLRPLANDDTARPLSPEETRAYLRQTEERLRKERQGLLRAVAGADRPGVKDW</sequence>